<protein>
    <submittedName>
        <fullName evidence="2">WYL domain-containing protein</fullName>
    </submittedName>
</protein>
<organism evidence="2 3">
    <name type="scientific">Chlorobium phaeovibrioides</name>
    <dbReference type="NCBI Taxonomy" id="1094"/>
    <lineage>
        <taxon>Bacteria</taxon>
        <taxon>Pseudomonadati</taxon>
        <taxon>Chlorobiota</taxon>
        <taxon>Chlorobiia</taxon>
        <taxon>Chlorobiales</taxon>
        <taxon>Chlorobiaceae</taxon>
        <taxon>Chlorobium/Pelodictyon group</taxon>
        <taxon>Chlorobium</taxon>
    </lineage>
</organism>
<evidence type="ECO:0000313" key="2">
    <source>
        <dbReference type="EMBL" id="MWV55212.1"/>
    </source>
</evidence>
<sequence>MTSSISIDSMPRMCVEIDYRALNGTLSRRLVEPYSLRRSRAGKVLLHVHDIEKDGHRVLRVEGMVSARVSGLSFAPRFQIEL</sequence>
<dbReference type="InterPro" id="IPR026881">
    <property type="entry name" value="WYL_dom"/>
</dbReference>
<dbReference type="EMBL" id="WUBZ01000068">
    <property type="protein sequence ID" value="MWV55212.1"/>
    <property type="molecule type" value="Genomic_DNA"/>
</dbReference>
<evidence type="ECO:0000259" key="1">
    <source>
        <dbReference type="Pfam" id="PF13280"/>
    </source>
</evidence>
<dbReference type="Pfam" id="PF13280">
    <property type="entry name" value="WYL"/>
    <property type="match status" value="1"/>
</dbReference>
<evidence type="ECO:0000313" key="3">
    <source>
        <dbReference type="Proteomes" id="UP000489351"/>
    </source>
</evidence>
<name>A0ABW9URP7_CHLPH</name>
<comment type="caution">
    <text evidence="2">The sequence shown here is derived from an EMBL/GenBank/DDBJ whole genome shotgun (WGS) entry which is preliminary data.</text>
</comment>
<feature type="domain" description="WYL" evidence="1">
    <location>
        <begin position="13"/>
        <end position="69"/>
    </location>
</feature>
<reference evidence="2 3" key="1">
    <citation type="submission" date="2019-11" db="EMBL/GenBank/DDBJ databases">
        <title>Green- and brown-colored morphotypes of Chlorobia in the stratified aquatic ecosystems of Kandalaksha Gulf (White Sea): A model for study of the accessory genome evolution.</title>
        <authorList>
            <person name="Grouzdev D.S."/>
        </authorList>
    </citation>
    <scope>NUCLEOTIDE SEQUENCE [LARGE SCALE GENOMIC DNA]</scope>
    <source>
        <strain evidence="2 3">ZM</strain>
    </source>
</reference>
<gene>
    <name evidence="2" type="ORF">GJ685_09130</name>
</gene>
<keyword evidence="3" id="KW-1185">Reference proteome</keyword>
<accession>A0ABW9URP7</accession>
<proteinExistence type="predicted"/>
<dbReference type="Proteomes" id="UP000489351">
    <property type="component" value="Unassembled WGS sequence"/>
</dbReference>